<accession>A0AAP0MFF5</accession>
<comment type="caution">
    <text evidence="2">The sequence shown here is derived from an EMBL/GenBank/DDBJ whole genome shotgun (WGS) entry which is preliminary data.</text>
</comment>
<gene>
    <name evidence="2" type="ORF">WN944_001811</name>
</gene>
<protein>
    <submittedName>
        <fullName evidence="2">Uncharacterized protein</fullName>
    </submittedName>
</protein>
<evidence type="ECO:0000256" key="1">
    <source>
        <dbReference type="SAM" id="MobiDB-lite"/>
    </source>
</evidence>
<proteinExistence type="predicted"/>
<reference evidence="2 3" key="1">
    <citation type="submission" date="2024-05" db="EMBL/GenBank/DDBJ databases">
        <title>Haplotype-resolved chromosome-level genome assembly of Huyou (Citrus changshanensis).</title>
        <authorList>
            <person name="Miao C."/>
            <person name="Chen W."/>
            <person name="Wu Y."/>
            <person name="Wang L."/>
            <person name="Zhao S."/>
            <person name="Grierson D."/>
            <person name="Xu C."/>
            <person name="Chen K."/>
        </authorList>
    </citation>
    <scope>NUCLEOTIDE SEQUENCE [LARGE SCALE GENOMIC DNA]</scope>
    <source>
        <strain evidence="2">01-14</strain>
        <tissue evidence="2">Leaf</tissue>
    </source>
</reference>
<organism evidence="2 3">
    <name type="scientific">Citrus x changshan-huyou</name>
    <dbReference type="NCBI Taxonomy" id="2935761"/>
    <lineage>
        <taxon>Eukaryota</taxon>
        <taxon>Viridiplantae</taxon>
        <taxon>Streptophyta</taxon>
        <taxon>Embryophyta</taxon>
        <taxon>Tracheophyta</taxon>
        <taxon>Spermatophyta</taxon>
        <taxon>Magnoliopsida</taxon>
        <taxon>eudicotyledons</taxon>
        <taxon>Gunneridae</taxon>
        <taxon>Pentapetalae</taxon>
        <taxon>rosids</taxon>
        <taxon>malvids</taxon>
        <taxon>Sapindales</taxon>
        <taxon>Rutaceae</taxon>
        <taxon>Aurantioideae</taxon>
        <taxon>Citrus</taxon>
    </lineage>
</organism>
<evidence type="ECO:0000313" key="2">
    <source>
        <dbReference type="EMBL" id="KAK9209445.1"/>
    </source>
</evidence>
<sequence length="121" mass="13243">MGLPRKRAMGDNSATGNDEKDGWSICWGQQPWVSGKVVRGIITKPSSQIKPKVRAACRHDLTQVDYRGPQPRVRSKLTICNGPLSSPNKKNANGVQSVIGWDLLRRNDAFESAESIANAAE</sequence>
<dbReference type="EMBL" id="JBCGBO010000004">
    <property type="protein sequence ID" value="KAK9209445.1"/>
    <property type="molecule type" value="Genomic_DNA"/>
</dbReference>
<keyword evidence="3" id="KW-1185">Reference proteome</keyword>
<evidence type="ECO:0000313" key="3">
    <source>
        <dbReference type="Proteomes" id="UP001428341"/>
    </source>
</evidence>
<feature type="region of interest" description="Disordered" evidence="1">
    <location>
        <begin position="1"/>
        <end position="22"/>
    </location>
</feature>
<dbReference type="Proteomes" id="UP001428341">
    <property type="component" value="Unassembled WGS sequence"/>
</dbReference>
<dbReference type="AlphaFoldDB" id="A0AAP0MFF5"/>
<name>A0AAP0MFF5_9ROSI</name>